<sequence>MFLFRTRENAQRKYIDLIKCASARWPNWDPPRNFRPGDFGIVDKKTGALIVEGNIYTHPDIAQIAHQHHPIQAAEVDHYQINSFEVRGLDVNAAAGANIPNVQSIVFNSRWQFNNKRGAILLMHRPRMTHVPDEFFHASLHLPILKGKYVVSQVWNCPGFYMYLSSRSSEQVTVDLRANFTHPAAPGINVNPSMTFSWSAEGCAGVRQYAYQSDAVYTPLFCLRSIRRPWLRRDEMGLGKEAWYEASAPWDNLNDEGETEPEDND</sequence>
<dbReference type="EMBL" id="WHVB01000012">
    <property type="protein sequence ID" value="KAF8478037.1"/>
    <property type="molecule type" value="Genomic_DNA"/>
</dbReference>
<evidence type="ECO:0000313" key="1">
    <source>
        <dbReference type="EMBL" id="KAF8478037.1"/>
    </source>
</evidence>
<name>A0A9P5MT10_9AGAM</name>
<organism evidence="1 2">
    <name type="scientific">Russula ochroleuca</name>
    <dbReference type="NCBI Taxonomy" id="152965"/>
    <lineage>
        <taxon>Eukaryota</taxon>
        <taxon>Fungi</taxon>
        <taxon>Dikarya</taxon>
        <taxon>Basidiomycota</taxon>
        <taxon>Agaricomycotina</taxon>
        <taxon>Agaricomycetes</taxon>
        <taxon>Russulales</taxon>
        <taxon>Russulaceae</taxon>
        <taxon>Russula</taxon>
    </lineage>
</organism>
<dbReference type="AlphaFoldDB" id="A0A9P5MT10"/>
<comment type="caution">
    <text evidence="1">The sequence shown here is derived from an EMBL/GenBank/DDBJ whole genome shotgun (WGS) entry which is preliminary data.</text>
</comment>
<evidence type="ECO:0000313" key="2">
    <source>
        <dbReference type="Proteomes" id="UP000759537"/>
    </source>
</evidence>
<reference evidence="1" key="1">
    <citation type="submission" date="2019-10" db="EMBL/GenBank/DDBJ databases">
        <authorList>
            <consortium name="DOE Joint Genome Institute"/>
            <person name="Kuo A."/>
            <person name="Miyauchi S."/>
            <person name="Kiss E."/>
            <person name="Drula E."/>
            <person name="Kohler A."/>
            <person name="Sanchez-Garcia M."/>
            <person name="Andreopoulos B."/>
            <person name="Barry K.W."/>
            <person name="Bonito G."/>
            <person name="Buee M."/>
            <person name="Carver A."/>
            <person name="Chen C."/>
            <person name="Cichocki N."/>
            <person name="Clum A."/>
            <person name="Culley D."/>
            <person name="Crous P.W."/>
            <person name="Fauchery L."/>
            <person name="Girlanda M."/>
            <person name="Hayes R."/>
            <person name="Keri Z."/>
            <person name="LaButti K."/>
            <person name="Lipzen A."/>
            <person name="Lombard V."/>
            <person name="Magnuson J."/>
            <person name="Maillard F."/>
            <person name="Morin E."/>
            <person name="Murat C."/>
            <person name="Nolan M."/>
            <person name="Ohm R."/>
            <person name="Pangilinan J."/>
            <person name="Pereira M."/>
            <person name="Perotto S."/>
            <person name="Peter M."/>
            <person name="Riley R."/>
            <person name="Sitrit Y."/>
            <person name="Stielow B."/>
            <person name="Szollosi G."/>
            <person name="Zifcakova L."/>
            <person name="Stursova M."/>
            <person name="Spatafora J.W."/>
            <person name="Tedersoo L."/>
            <person name="Vaario L.-M."/>
            <person name="Yamada A."/>
            <person name="Yan M."/>
            <person name="Wang P."/>
            <person name="Xu J."/>
            <person name="Bruns T."/>
            <person name="Baldrian P."/>
            <person name="Vilgalys R."/>
            <person name="Henrissat B."/>
            <person name="Grigoriev I.V."/>
            <person name="Hibbett D."/>
            <person name="Nagy L.G."/>
            <person name="Martin F.M."/>
        </authorList>
    </citation>
    <scope>NUCLEOTIDE SEQUENCE</scope>
    <source>
        <strain evidence="1">Prilba</strain>
    </source>
</reference>
<reference evidence="1" key="2">
    <citation type="journal article" date="2020" name="Nat. Commun.">
        <title>Large-scale genome sequencing of mycorrhizal fungi provides insights into the early evolution of symbiotic traits.</title>
        <authorList>
            <person name="Miyauchi S."/>
            <person name="Kiss E."/>
            <person name="Kuo A."/>
            <person name="Drula E."/>
            <person name="Kohler A."/>
            <person name="Sanchez-Garcia M."/>
            <person name="Morin E."/>
            <person name="Andreopoulos B."/>
            <person name="Barry K.W."/>
            <person name="Bonito G."/>
            <person name="Buee M."/>
            <person name="Carver A."/>
            <person name="Chen C."/>
            <person name="Cichocki N."/>
            <person name="Clum A."/>
            <person name="Culley D."/>
            <person name="Crous P.W."/>
            <person name="Fauchery L."/>
            <person name="Girlanda M."/>
            <person name="Hayes R.D."/>
            <person name="Keri Z."/>
            <person name="LaButti K."/>
            <person name="Lipzen A."/>
            <person name="Lombard V."/>
            <person name="Magnuson J."/>
            <person name="Maillard F."/>
            <person name="Murat C."/>
            <person name="Nolan M."/>
            <person name="Ohm R.A."/>
            <person name="Pangilinan J."/>
            <person name="Pereira M.F."/>
            <person name="Perotto S."/>
            <person name="Peter M."/>
            <person name="Pfister S."/>
            <person name="Riley R."/>
            <person name="Sitrit Y."/>
            <person name="Stielow J.B."/>
            <person name="Szollosi G."/>
            <person name="Zifcakova L."/>
            <person name="Stursova M."/>
            <person name="Spatafora J.W."/>
            <person name="Tedersoo L."/>
            <person name="Vaario L.M."/>
            <person name="Yamada A."/>
            <person name="Yan M."/>
            <person name="Wang P."/>
            <person name="Xu J."/>
            <person name="Bruns T."/>
            <person name="Baldrian P."/>
            <person name="Vilgalys R."/>
            <person name="Dunand C."/>
            <person name="Henrissat B."/>
            <person name="Grigoriev I.V."/>
            <person name="Hibbett D."/>
            <person name="Nagy L.G."/>
            <person name="Martin F.M."/>
        </authorList>
    </citation>
    <scope>NUCLEOTIDE SEQUENCE</scope>
    <source>
        <strain evidence="1">Prilba</strain>
    </source>
</reference>
<dbReference type="Proteomes" id="UP000759537">
    <property type="component" value="Unassembled WGS sequence"/>
</dbReference>
<keyword evidence="2" id="KW-1185">Reference proteome</keyword>
<dbReference type="OrthoDB" id="3255261at2759"/>
<accession>A0A9P5MT10</accession>
<proteinExistence type="predicted"/>
<protein>
    <submittedName>
        <fullName evidence="1">Uncharacterized protein</fullName>
    </submittedName>
</protein>
<gene>
    <name evidence="1" type="ORF">DFH94DRAFT_77259</name>
</gene>